<protein>
    <submittedName>
        <fullName evidence="2">Uncharacterized protein</fullName>
    </submittedName>
</protein>
<dbReference type="EMBL" id="CADCUH010000003">
    <property type="protein sequence ID" value="CAA9314471.1"/>
    <property type="molecule type" value="Genomic_DNA"/>
</dbReference>
<feature type="non-terminal residue" evidence="2">
    <location>
        <position position="76"/>
    </location>
</feature>
<feature type="compositionally biased region" description="Basic residues" evidence="1">
    <location>
        <begin position="27"/>
        <end position="48"/>
    </location>
</feature>
<feature type="compositionally biased region" description="Basic and acidic residues" evidence="1">
    <location>
        <begin position="49"/>
        <end position="63"/>
    </location>
</feature>
<evidence type="ECO:0000256" key="1">
    <source>
        <dbReference type="SAM" id="MobiDB-lite"/>
    </source>
</evidence>
<proteinExistence type="predicted"/>
<reference evidence="2" key="1">
    <citation type="submission" date="2020-02" db="EMBL/GenBank/DDBJ databases">
        <authorList>
            <person name="Meier V. D."/>
        </authorList>
    </citation>
    <scope>NUCLEOTIDE SEQUENCE</scope>
    <source>
        <strain evidence="2">AVDCRST_MAG36</strain>
    </source>
</reference>
<sequence>APADPRDDLSRPAARTRRRPPSSDRRRVTRPARRTRGRSRLGPHHRHDGRVGRRAVGDRRAGARGDAAAGARLGAV</sequence>
<accession>A0A6J4KUB2</accession>
<feature type="compositionally biased region" description="Low complexity" evidence="1">
    <location>
        <begin position="64"/>
        <end position="76"/>
    </location>
</feature>
<feature type="non-terminal residue" evidence="2">
    <location>
        <position position="1"/>
    </location>
</feature>
<gene>
    <name evidence="2" type="ORF">AVDCRST_MAG36-33</name>
</gene>
<evidence type="ECO:0000313" key="2">
    <source>
        <dbReference type="EMBL" id="CAA9314471.1"/>
    </source>
</evidence>
<dbReference type="AlphaFoldDB" id="A0A6J4KUB2"/>
<feature type="region of interest" description="Disordered" evidence="1">
    <location>
        <begin position="1"/>
        <end position="76"/>
    </location>
</feature>
<organism evidence="2">
    <name type="scientific">uncultured Nocardioidaceae bacterium</name>
    <dbReference type="NCBI Taxonomy" id="253824"/>
    <lineage>
        <taxon>Bacteria</taxon>
        <taxon>Bacillati</taxon>
        <taxon>Actinomycetota</taxon>
        <taxon>Actinomycetes</taxon>
        <taxon>Propionibacteriales</taxon>
        <taxon>Nocardioidaceae</taxon>
        <taxon>environmental samples</taxon>
    </lineage>
</organism>
<feature type="compositionally biased region" description="Basic and acidic residues" evidence="1">
    <location>
        <begin position="1"/>
        <end position="10"/>
    </location>
</feature>
<name>A0A6J4KUB2_9ACTN</name>